<feature type="transmembrane region" description="Helical" evidence="1">
    <location>
        <begin position="33"/>
        <end position="51"/>
    </location>
</feature>
<keyword evidence="3" id="KW-1185">Reference proteome</keyword>
<proteinExistence type="predicted"/>
<evidence type="ECO:0000313" key="2">
    <source>
        <dbReference type="EMBL" id="GID73888.1"/>
    </source>
</evidence>
<feature type="transmembrane region" description="Helical" evidence="1">
    <location>
        <begin position="88"/>
        <end position="108"/>
    </location>
</feature>
<evidence type="ECO:0000313" key="3">
    <source>
        <dbReference type="Proteomes" id="UP000609879"/>
    </source>
</evidence>
<accession>A0ABQ3Y1M4</accession>
<keyword evidence="1" id="KW-1133">Transmembrane helix</keyword>
<feature type="transmembrane region" description="Helical" evidence="1">
    <location>
        <begin position="58"/>
        <end position="76"/>
    </location>
</feature>
<gene>
    <name evidence="2" type="ORF">Ade02nite_25290</name>
</gene>
<keyword evidence="1" id="KW-0812">Transmembrane</keyword>
<comment type="caution">
    <text evidence="2">The sequence shown here is derived from an EMBL/GenBank/DDBJ whole genome shotgun (WGS) entry which is preliminary data.</text>
</comment>
<dbReference type="Proteomes" id="UP000609879">
    <property type="component" value="Unassembled WGS sequence"/>
</dbReference>
<organism evidence="2 3">
    <name type="scientific">Paractinoplanes deccanensis</name>
    <dbReference type="NCBI Taxonomy" id="113561"/>
    <lineage>
        <taxon>Bacteria</taxon>
        <taxon>Bacillati</taxon>
        <taxon>Actinomycetota</taxon>
        <taxon>Actinomycetes</taxon>
        <taxon>Micromonosporales</taxon>
        <taxon>Micromonosporaceae</taxon>
        <taxon>Paractinoplanes</taxon>
    </lineage>
</organism>
<keyword evidence="1" id="KW-0472">Membrane</keyword>
<evidence type="ECO:0000256" key="1">
    <source>
        <dbReference type="SAM" id="Phobius"/>
    </source>
</evidence>
<reference evidence="2 3" key="1">
    <citation type="submission" date="2021-01" db="EMBL/GenBank/DDBJ databases">
        <title>Whole genome shotgun sequence of Actinoplanes deccanensis NBRC 13994.</title>
        <authorList>
            <person name="Komaki H."/>
            <person name="Tamura T."/>
        </authorList>
    </citation>
    <scope>NUCLEOTIDE SEQUENCE [LARGE SCALE GENOMIC DNA]</scope>
    <source>
        <strain evidence="2 3">NBRC 13994</strain>
    </source>
</reference>
<protein>
    <submittedName>
        <fullName evidence="2">Uncharacterized protein</fullName>
    </submittedName>
</protein>
<name>A0ABQ3Y1M4_9ACTN</name>
<dbReference type="RefSeq" id="WP_203761802.1">
    <property type="nucleotide sequence ID" value="NZ_BAAABO010000054.1"/>
</dbReference>
<sequence>MNLKMMTVAGQVVGAAGIGLLWAGGVEFPVAVPPGIVILLVGAAFVTWAPWRWAPAVGVLLCAFITVGFLISGTGFDNISGDSGATVAIGQAVQLIGVWVAAVAGAVATRAAYRQPATTGA</sequence>
<dbReference type="EMBL" id="BOMI01000043">
    <property type="protein sequence ID" value="GID73888.1"/>
    <property type="molecule type" value="Genomic_DNA"/>
</dbReference>